<keyword evidence="1" id="KW-0812">Transmembrane</keyword>
<dbReference type="GO" id="GO:0015833">
    <property type="term" value="P:peptide transport"/>
    <property type="evidence" value="ECO:0007669"/>
    <property type="project" value="TreeGrafter"/>
</dbReference>
<dbReference type="Gene3D" id="3.90.76.10">
    <property type="entry name" value="Dipeptide-binding Protein, Domain 1"/>
    <property type="match status" value="1"/>
</dbReference>
<dbReference type="EMBL" id="DTFF01000010">
    <property type="protein sequence ID" value="HGI86942.1"/>
    <property type="molecule type" value="Genomic_DNA"/>
</dbReference>
<keyword evidence="1" id="KW-0472">Membrane</keyword>
<dbReference type="Gene3D" id="3.10.105.10">
    <property type="entry name" value="Dipeptide-binding Protein, Domain 3"/>
    <property type="match status" value="1"/>
</dbReference>
<reference evidence="3" key="1">
    <citation type="journal article" date="2020" name="mSystems">
        <title>Genome- and Community-Level Interaction Insights into Carbon Utilization and Element Cycling Functions of Hydrothermarchaeota in Hydrothermal Sediment.</title>
        <authorList>
            <person name="Zhou Z."/>
            <person name="Liu Y."/>
            <person name="Xu W."/>
            <person name="Pan J."/>
            <person name="Luo Z.H."/>
            <person name="Li M."/>
        </authorList>
    </citation>
    <scope>NUCLEOTIDE SEQUENCE [LARGE SCALE GENOMIC DNA]</scope>
    <source>
        <strain evidence="3">SpSt-732</strain>
    </source>
</reference>
<evidence type="ECO:0000256" key="1">
    <source>
        <dbReference type="SAM" id="Phobius"/>
    </source>
</evidence>
<dbReference type="SUPFAM" id="SSF53850">
    <property type="entry name" value="Periplasmic binding protein-like II"/>
    <property type="match status" value="1"/>
</dbReference>
<dbReference type="PANTHER" id="PTHR30290">
    <property type="entry name" value="PERIPLASMIC BINDING COMPONENT OF ABC TRANSPORTER"/>
    <property type="match status" value="1"/>
</dbReference>
<accession>A0A7C4FAA2</accession>
<dbReference type="InterPro" id="IPR039424">
    <property type="entry name" value="SBP_5"/>
</dbReference>
<gene>
    <name evidence="3" type="ORF">ENV14_00875</name>
</gene>
<dbReference type="CDD" id="cd08509">
    <property type="entry name" value="PBP2_TmCBP_oligosaccharides_like"/>
    <property type="match status" value="1"/>
</dbReference>
<dbReference type="InterPro" id="IPR000914">
    <property type="entry name" value="SBP_5_dom"/>
</dbReference>
<dbReference type="AlphaFoldDB" id="A0A7C4FAA2"/>
<feature type="transmembrane region" description="Helical" evidence="1">
    <location>
        <begin position="12"/>
        <end position="30"/>
    </location>
</feature>
<evidence type="ECO:0000259" key="2">
    <source>
        <dbReference type="Pfam" id="PF00496"/>
    </source>
</evidence>
<feature type="domain" description="Solute-binding protein family 5" evidence="2">
    <location>
        <begin position="83"/>
        <end position="463"/>
    </location>
</feature>
<dbReference type="Gene3D" id="3.40.190.10">
    <property type="entry name" value="Periplasmic binding protein-like II"/>
    <property type="match status" value="1"/>
</dbReference>
<comment type="caution">
    <text evidence="3">The sequence shown here is derived from an EMBL/GenBank/DDBJ whole genome shotgun (WGS) entry which is preliminary data.</text>
</comment>
<dbReference type="GO" id="GO:1904680">
    <property type="term" value="F:peptide transmembrane transporter activity"/>
    <property type="evidence" value="ECO:0007669"/>
    <property type="project" value="TreeGrafter"/>
</dbReference>
<feature type="transmembrane region" description="Helical" evidence="1">
    <location>
        <begin position="664"/>
        <end position="685"/>
    </location>
</feature>
<evidence type="ECO:0000313" key="3">
    <source>
        <dbReference type="EMBL" id="HGI86942.1"/>
    </source>
</evidence>
<protein>
    <submittedName>
        <fullName evidence="3">ABC transporter substrate-binding protein</fullName>
    </submittedName>
</protein>
<name>A0A7C4FAA2_9CREN</name>
<sequence length="690" mass="77196">MVNRVVKSKLVEVITFIAVVLMIASPFYVVQSQYVPREDTVFIIGVEWGTVRSMNPYTGNPTTLWGHAYLPLFTYSALKDVWIPTLAERYEFVDPYTLRIYIRAEAKWSDGKPITAYDVEYTYFVTQQVGVGPGAGCQDYLEYIKAVGDKVVETKMKEPPRNYYSFLSCSLNFWPLPKHVIQPIFEKEGKDGITKWDNADPATQVVSGAYKIYYFSPTDRIILVRLDDWWGKNIFGVPGPKYIAHLLYADNAAANAALEAGDADWAGTFIPEVWKLQAKGIYTWYKSAPYYVGAGVNFLYLNLKRPEFQNPAVRKAIAYALPYKDMLEKAYFGYSPQATGVGVNDLVEAYKKYLSSDLCTKYGLTPDCRFETNIAKAKQILQEAGIDPSKISIEIATPSGWSDWNMMAAMMAEALRAVGFDASAPTPDFTVWWDSLTKGTYSAVIGWDGGIGFDHPWGVYRYVLDPRLSFPSGNWEGYTNTEVIQYIDAIPQLMAEPEKQLSLILKVQEIFLRDLPAIPLFYGAHWYAYNTKYWVGWPSQDNPWWWPTAPWDTQSWPIPFGLVKAGQTPKAPEWIDKLAVPTSKIVSDLAKAGAPVPVTVTVTQTVPTTVTAAPQTVTQTVPTTVTQTVGVATVTMVSTSTVPTTVVSTVTAAPQTVTQTVTEWTTTIVLAVVLFIIGFVVSWFIKIKRK</sequence>
<proteinExistence type="predicted"/>
<dbReference type="Pfam" id="PF00496">
    <property type="entry name" value="SBP_bac_5"/>
    <property type="match status" value="1"/>
</dbReference>
<dbReference type="PANTHER" id="PTHR30290:SF82">
    <property type="entry name" value="ABC-TYPE DIPEPTIDE_OLIGOPEPTIDE TRANSPORT SYSTEM, PERIPLASMIC COMPONENT"/>
    <property type="match status" value="1"/>
</dbReference>
<organism evidence="3">
    <name type="scientific">Ignisphaera aggregans</name>
    <dbReference type="NCBI Taxonomy" id="334771"/>
    <lineage>
        <taxon>Archaea</taxon>
        <taxon>Thermoproteota</taxon>
        <taxon>Thermoprotei</taxon>
        <taxon>Desulfurococcales</taxon>
        <taxon>Desulfurococcaceae</taxon>
        <taxon>Ignisphaera</taxon>
    </lineage>
</organism>
<keyword evidence="1" id="KW-1133">Transmembrane helix</keyword>